<evidence type="ECO:0000256" key="9">
    <source>
        <dbReference type="SAM" id="Phobius"/>
    </source>
</evidence>
<dbReference type="OrthoDB" id="206461at2759"/>
<organism evidence="13 14">
    <name type="scientific">Nannochloropsis gaditana</name>
    <dbReference type="NCBI Taxonomy" id="72520"/>
    <lineage>
        <taxon>Eukaryota</taxon>
        <taxon>Sar</taxon>
        <taxon>Stramenopiles</taxon>
        <taxon>Ochrophyta</taxon>
        <taxon>Eustigmatophyceae</taxon>
        <taxon>Eustigmatales</taxon>
        <taxon>Monodopsidaceae</taxon>
        <taxon>Nannochloropsis</taxon>
    </lineage>
</organism>
<dbReference type="InterPro" id="IPR032880">
    <property type="entry name" value="CSC1/OSCA1-like_N"/>
</dbReference>
<dbReference type="InterPro" id="IPR027815">
    <property type="entry name" value="CSC1/OSCA1-like_cyt"/>
</dbReference>
<dbReference type="InterPro" id="IPR003864">
    <property type="entry name" value="CSC1/OSCA1-like_7TM"/>
</dbReference>
<evidence type="ECO:0000256" key="7">
    <source>
        <dbReference type="SAM" id="Coils"/>
    </source>
</evidence>
<dbReference type="EMBL" id="AZIL01000125">
    <property type="protein sequence ID" value="EWM29621.1"/>
    <property type="molecule type" value="Genomic_DNA"/>
</dbReference>
<dbReference type="PANTHER" id="PTHR13018">
    <property type="entry name" value="PROBABLE MEMBRANE PROTEIN DUF221-RELATED"/>
    <property type="match status" value="1"/>
</dbReference>
<feature type="region of interest" description="Disordered" evidence="8">
    <location>
        <begin position="979"/>
        <end position="1082"/>
    </location>
</feature>
<feature type="compositionally biased region" description="Polar residues" evidence="8">
    <location>
        <begin position="1022"/>
        <end position="1052"/>
    </location>
</feature>
<feature type="compositionally biased region" description="Basic and acidic residues" evidence="8">
    <location>
        <begin position="537"/>
        <end position="547"/>
    </location>
</feature>
<evidence type="ECO:0000259" key="11">
    <source>
        <dbReference type="Pfam" id="PF13967"/>
    </source>
</evidence>
<evidence type="ECO:0000259" key="10">
    <source>
        <dbReference type="Pfam" id="PF02714"/>
    </source>
</evidence>
<sequence length="1204" mass="133083">MTEPSPDPFNSLPADVSSFCKINERGIGNLDLADLMNTIYINLLVFVLLLILFEKLRHVKSVYFCREEWMRHRRPPDLPPGFLTWVRPLMSIPKERILQLAGLDAYMLLRYIQMCLKICLCSGFFGLVVLLPMYVHGDRSNPSDGRLSTIMKDPKLISLGNIKELHWLWVPIAIAYFTTFHTLYLLKSEYKRFLTLRLTFLSVGDPDVNIQKSFSVMVDRIPLEYRNNVGLYTLFDEIFPGDVHSAVVALRADALEDLVQKRAALVDSLEKALATRSVSNREPMIFVPHPHGIQLWNRLCRRGSRVEAVAHYQRALDELNAKITNVQITIRQASEDMDRKEEKRYESRRQLVQQNSGSQAGAEGAVAAGLLHGVSSRKASIAPLVLGNADSRSQLMSRESADQVLAVEGATHLDPDGTTIVIDNEAGDTSRIGGVLPRHTIQRRRPSFSKTLSRGRRAISGSASTPALTALSDPRPCSAPPQAPPAAGESDPAVGEAADRNQNPADRRGRVGGVMRAPPLASNVLVEGENEDEGGEEDRAQVGGGEERVPAQQSLCCWLRRGFMRALRAGKRTGMGAVEAGQEVTKVLSMLAVNPSMSSTGFVTFKSMTSAAVASQSLLTMEPFMFTINPAPEPRDVVWQNLTAPIRLVEWRETSTTVVITILSLFWGALVSSLYKMQSQLQAWGNSDPALDRLGSLGRFALFLGIDFVPTLLLLIILAILPNLFWWLSRNYERIRTNSDIDASVMARYFYYQMVNIYATIVGGALLDEVMAIIQDPRVVVRVLGCQVPVVAVYFMQIIVTKAFSALMWEFTRAWPLIRVAFLHFFTDHDRKTARQRRARVYVPIMAYGWTYPSLLLVLTICLTYVVIMPIALVIGAVYFFLIEILYTYHVLYVYVPQYEGGGRMWYSVFDRTLVALLLSHLTLIGYMAVLGAGYLIPFLLPLPLILIGFYRHCQHGYEEASLKLSLLAARRIDDCLREEDYSSSSPPPRVSPSRPSTSSRLIAAGMSSARSSPGREAEASASFSQGANESHVTGDTGSGQNQHVQGPTSPTAALPKAPGGKRRFPTAVNAEGEDTEPEPPREAPLIVDHFQISAYAQPSLTEGPQEAEVLPWHRQHPDAQGAAGTGSGDLEQPRIGDMDTWGPRPVSLTHSDSAFAKRMKISEALEDLRVPLSPFPTNSVLNRSTAGSEGHSPTRSGDVGVEG</sequence>
<evidence type="ECO:0000313" key="13">
    <source>
        <dbReference type="EMBL" id="EWM29621.1"/>
    </source>
</evidence>
<feature type="transmembrane region" description="Helical" evidence="9">
    <location>
        <begin position="749"/>
        <end position="767"/>
    </location>
</feature>
<dbReference type="Pfam" id="PF13967">
    <property type="entry name" value="RSN1_TM"/>
    <property type="match status" value="1"/>
</dbReference>
<feature type="transmembrane region" description="Helical" evidence="9">
    <location>
        <begin position="115"/>
        <end position="135"/>
    </location>
</feature>
<evidence type="ECO:0000256" key="1">
    <source>
        <dbReference type="ARBA" id="ARBA00004141"/>
    </source>
</evidence>
<feature type="compositionally biased region" description="Basic residues" evidence="8">
    <location>
        <begin position="440"/>
        <end position="457"/>
    </location>
</feature>
<proteinExistence type="inferred from homology"/>
<evidence type="ECO:0000313" key="14">
    <source>
        <dbReference type="Proteomes" id="UP000019335"/>
    </source>
</evidence>
<evidence type="ECO:0000256" key="6">
    <source>
        <dbReference type="ARBA" id="ARBA00023136"/>
    </source>
</evidence>
<comment type="caution">
    <text evidence="13">The sequence shown here is derived from an EMBL/GenBank/DDBJ whole genome shotgun (WGS) entry which is preliminary data.</text>
</comment>
<dbReference type="GO" id="GO:0005227">
    <property type="term" value="F:calcium-activated cation channel activity"/>
    <property type="evidence" value="ECO:0007669"/>
    <property type="project" value="InterPro"/>
</dbReference>
<feature type="domain" description="CSC1/OSCA1-like 7TM region" evidence="10">
    <location>
        <begin position="653"/>
        <end position="928"/>
    </location>
</feature>
<feature type="transmembrane region" description="Helical" evidence="9">
    <location>
        <begin position="874"/>
        <end position="897"/>
    </location>
</feature>
<feature type="transmembrane region" description="Helical" evidence="9">
    <location>
        <begin position="909"/>
        <end position="929"/>
    </location>
</feature>
<feature type="transmembrane region" description="Helical" evidence="9">
    <location>
        <begin position="700"/>
        <end position="728"/>
    </location>
</feature>
<keyword evidence="7" id="KW-0175">Coiled coil</keyword>
<reference evidence="13 14" key="1">
    <citation type="journal article" date="2014" name="Mol. Plant">
        <title>Chromosome Scale Genome Assembly and Transcriptome Profiling of Nannochloropsis gaditana in Nitrogen Depletion.</title>
        <authorList>
            <person name="Corteggiani Carpinelli E."/>
            <person name="Telatin A."/>
            <person name="Vitulo N."/>
            <person name="Forcato C."/>
            <person name="D'Angelo M."/>
            <person name="Schiavon R."/>
            <person name="Vezzi A."/>
            <person name="Giacometti G.M."/>
            <person name="Morosinotto T."/>
            <person name="Valle G."/>
        </authorList>
    </citation>
    <scope>NUCLEOTIDE SEQUENCE [LARGE SCALE GENOMIC DNA]</scope>
    <source>
        <strain evidence="13 14">B-31</strain>
    </source>
</reference>
<feature type="coiled-coil region" evidence="7">
    <location>
        <begin position="309"/>
        <end position="350"/>
    </location>
</feature>
<keyword evidence="6 9" id="KW-0472">Membrane</keyword>
<feature type="transmembrane region" description="Helical" evidence="9">
    <location>
        <begin position="779"/>
        <end position="800"/>
    </location>
</feature>
<keyword evidence="3" id="KW-0813">Transport</keyword>
<feature type="domain" description="CSC1/OSCA1-like N-terminal transmembrane" evidence="11">
    <location>
        <begin position="35"/>
        <end position="188"/>
    </location>
</feature>
<feature type="transmembrane region" description="Helical" evidence="9">
    <location>
        <begin position="35"/>
        <end position="53"/>
    </location>
</feature>
<accession>W7UA14</accession>
<evidence type="ECO:0000256" key="3">
    <source>
        <dbReference type="ARBA" id="ARBA00022448"/>
    </source>
</evidence>
<keyword evidence="4 9" id="KW-0812">Transmembrane</keyword>
<dbReference type="Pfam" id="PF02714">
    <property type="entry name" value="RSN1_7TM"/>
    <property type="match status" value="1"/>
</dbReference>
<feature type="transmembrane region" description="Helical" evidence="9">
    <location>
        <begin position="166"/>
        <end position="186"/>
    </location>
</feature>
<name>W7UA14_9STRA</name>
<gene>
    <name evidence="13" type="ORF">Naga_100050g2</name>
</gene>
<comment type="similarity">
    <text evidence="2">Belongs to the CSC1 (TC 1.A.17) family.</text>
</comment>
<feature type="compositionally biased region" description="Low complexity" evidence="8">
    <location>
        <begin position="992"/>
        <end position="1001"/>
    </location>
</feature>
<dbReference type="Proteomes" id="UP000019335">
    <property type="component" value="Chromosome 2"/>
</dbReference>
<comment type="subcellular location">
    <subcellularLocation>
        <location evidence="1">Membrane</location>
        <topology evidence="1">Multi-pass membrane protein</topology>
    </subcellularLocation>
</comment>
<dbReference type="Pfam" id="PF14703">
    <property type="entry name" value="PHM7_cyt"/>
    <property type="match status" value="2"/>
</dbReference>
<protein>
    <submittedName>
        <fullName evidence="13">Uncharacterized protein</fullName>
    </submittedName>
</protein>
<dbReference type="AlphaFoldDB" id="W7UA14"/>
<dbReference type="PANTHER" id="PTHR13018:SF5">
    <property type="entry name" value="RE44586P"/>
    <property type="match status" value="1"/>
</dbReference>
<feature type="transmembrane region" description="Helical" evidence="9">
    <location>
        <begin position="656"/>
        <end position="675"/>
    </location>
</feature>
<feature type="domain" description="CSC1/OSCA1-like cytosolic" evidence="12">
    <location>
        <begin position="598"/>
        <end position="641"/>
    </location>
</feature>
<feature type="region of interest" description="Disordered" evidence="8">
    <location>
        <begin position="439"/>
        <end position="547"/>
    </location>
</feature>
<evidence type="ECO:0000256" key="8">
    <source>
        <dbReference type="SAM" id="MobiDB-lite"/>
    </source>
</evidence>
<dbReference type="GO" id="GO:0005886">
    <property type="term" value="C:plasma membrane"/>
    <property type="evidence" value="ECO:0007669"/>
    <property type="project" value="TreeGrafter"/>
</dbReference>
<evidence type="ECO:0000256" key="4">
    <source>
        <dbReference type="ARBA" id="ARBA00022692"/>
    </source>
</evidence>
<feature type="compositionally biased region" description="Polar residues" evidence="8">
    <location>
        <begin position="1176"/>
        <end position="1196"/>
    </location>
</feature>
<keyword evidence="14" id="KW-1185">Reference proteome</keyword>
<dbReference type="InterPro" id="IPR045122">
    <property type="entry name" value="Csc1-like"/>
</dbReference>
<keyword evidence="5 9" id="KW-1133">Transmembrane helix</keyword>
<feature type="region of interest" description="Disordered" evidence="8">
    <location>
        <begin position="1173"/>
        <end position="1204"/>
    </location>
</feature>
<evidence type="ECO:0000256" key="5">
    <source>
        <dbReference type="ARBA" id="ARBA00022989"/>
    </source>
</evidence>
<feature type="transmembrane region" description="Helical" evidence="9">
    <location>
        <begin position="841"/>
        <end position="868"/>
    </location>
</feature>
<evidence type="ECO:0000256" key="2">
    <source>
        <dbReference type="ARBA" id="ARBA00007779"/>
    </source>
</evidence>
<evidence type="ECO:0000259" key="12">
    <source>
        <dbReference type="Pfam" id="PF14703"/>
    </source>
</evidence>
<feature type="domain" description="CSC1/OSCA1-like cytosolic" evidence="12">
    <location>
        <begin position="213"/>
        <end position="332"/>
    </location>
</feature>